<comment type="caution">
    <text evidence="2">The sequence shown here is derived from an EMBL/GenBank/DDBJ whole genome shotgun (WGS) entry which is preliminary data.</text>
</comment>
<proteinExistence type="predicted"/>
<keyword evidence="3" id="KW-1185">Reference proteome</keyword>
<dbReference type="AlphaFoldDB" id="A0AAN9RZS9"/>
<protein>
    <submittedName>
        <fullName evidence="2">Uncharacterized protein</fullName>
    </submittedName>
</protein>
<evidence type="ECO:0000256" key="1">
    <source>
        <dbReference type="SAM" id="Phobius"/>
    </source>
</evidence>
<dbReference type="EMBL" id="JAYMYS010000007">
    <property type="protein sequence ID" value="KAK7386513.1"/>
    <property type="molecule type" value="Genomic_DNA"/>
</dbReference>
<reference evidence="2 3" key="1">
    <citation type="submission" date="2024-01" db="EMBL/GenBank/DDBJ databases">
        <title>The genomes of 5 underutilized Papilionoideae crops provide insights into root nodulation and disease resistanc.</title>
        <authorList>
            <person name="Jiang F."/>
        </authorList>
    </citation>
    <scope>NUCLEOTIDE SEQUENCE [LARGE SCALE GENOMIC DNA]</scope>
    <source>
        <strain evidence="2">DUOXIRENSHENG_FW03</strain>
        <tissue evidence="2">Leaves</tissue>
    </source>
</reference>
<name>A0AAN9RZS9_PSOTE</name>
<dbReference type="Proteomes" id="UP001386955">
    <property type="component" value="Unassembled WGS sequence"/>
</dbReference>
<organism evidence="2 3">
    <name type="scientific">Psophocarpus tetragonolobus</name>
    <name type="common">Winged bean</name>
    <name type="synonym">Dolichos tetragonolobus</name>
    <dbReference type="NCBI Taxonomy" id="3891"/>
    <lineage>
        <taxon>Eukaryota</taxon>
        <taxon>Viridiplantae</taxon>
        <taxon>Streptophyta</taxon>
        <taxon>Embryophyta</taxon>
        <taxon>Tracheophyta</taxon>
        <taxon>Spermatophyta</taxon>
        <taxon>Magnoliopsida</taxon>
        <taxon>eudicotyledons</taxon>
        <taxon>Gunneridae</taxon>
        <taxon>Pentapetalae</taxon>
        <taxon>rosids</taxon>
        <taxon>fabids</taxon>
        <taxon>Fabales</taxon>
        <taxon>Fabaceae</taxon>
        <taxon>Papilionoideae</taxon>
        <taxon>50 kb inversion clade</taxon>
        <taxon>NPAAA clade</taxon>
        <taxon>indigoferoid/millettioid clade</taxon>
        <taxon>Phaseoleae</taxon>
        <taxon>Psophocarpus</taxon>
    </lineage>
</organism>
<accession>A0AAN9RZS9</accession>
<keyword evidence="1" id="KW-0472">Membrane</keyword>
<keyword evidence="1" id="KW-0812">Transmembrane</keyword>
<gene>
    <name evidence="2" type="ORF">VNO78_26793</name>
</gene>
<evidence type="ECO:0000313" key="2">
    <source>
        <dbReference type="EMBL" id="KAK7386513.1"/>
    </source>
</evidence>
<evidence type="ECO:0000313" key="3">
    <source>
        <dbReference type="Proteomes" id="UP001386955"/>
    </source>
</evidence>
<keyword evidence="1" id="KW-1133">Transmembrane helix</keyword>
<sequence length="78" mass="9157">MGIPKFNFPFTLFYSTYCEFKFIPLLLLYFPLLRFSFVTTYLIYHSNALLQSGRIMSLILDLRDSDFNFQLPTSSSHG</sequence>
<feature type="transmembrane region" description="Helical" evidence="1">
    <location>
        <begin position="22"/>
        <end position="44"/>
    </location>
</feature>